<evidence type="ECO:0000313" key="1">
    <source>
        <dbReference type="EMBL" id="ORA70446.1"/>
    </source>
</evidence>
<evidence type="ECO:0000313" key="2">
    <source>
        <dbReference type="Proteomes" id="UP000192566"/>
    </source>
</evidence>
<organism evidence="1 2">
    <name type="scientific">Mycobacterium heidelbergense</name>
    <dbReference type="NCBI Taxonomy" id="53376"/>
    <lineage>
        <taxon>Bacteria</taxon>
        <taxon>Bacillati</taxon>
        <taxon>Actinomycetota</taxon>
        <taxon>Actinomycetes</taxon>
        <taxon>Mycobacteriales</taxon>
        <taxon>Mycobacteriaceae</taxon>
        <taxon>Mycobacterium</taxon>
        <taxon>Mycobacterium simiae complex</taxon>
    </lineage>
</organism>
<protein>
    <submittedName>
        <fullName evidence="1">Uncharacterized protein</fullName>
    </submittedName>
</protein>
<reference evidence="1 2" key="1">
    <citation type="submission" date="2017-02" db="EMBL/GenBank/DDBJ databases">
        <title>The new phylogeny of genus Mycobacterium.</title>
        <authorList>
            <person name="Tortoli E."/>
            <person name="Trovato A."/>
            <person name="Cirillo D.M."/>
        </authorList>
    </citation>
    <scope>NUCLEOTIDE SEQUENCE [LARGE SCALE GENOMIC DNA]</scope>
    <source>
        <strain evidence="1 2">DSM 44471</strain>
    </source>
</reference>
<gene>
    <name evidence="1" type="ORF">BST25_18945</name>
</gene>
<proteinExistence type="predicted"/>
<name>A0A1X0DDH2_MYCHE</name>
<accession>A0A1X0DDH2</accession>
<dbReference type="EMBL" id="MVHR01000034">
    <property type="protein sequence ID" value="ORA70446.1"/>
    <property type="molecule type" value="Genomic_DNA"/>
</dbReference>
<sequence length="193" mass="21825">MARWLHDNGKNYDRRALVLPYKGDLNWGGKHPQSYVANKNVGSRKGKHGESGGPVLAFVPDLEILERAIRLADRQVIGVVEHAPGHMEGWAAATKALNFVTRERHPGVPAEIHETLNDLERAGYNGYHRDREPFFAHGYFGPIDKLMEAGYTYEFVASYLLALGSFASRVGEHLKRIYVPREKRRKISKRYGG</sequence>
<keyword evidence="2" id="KW-1185">Reference proteome</keyword>
<comment type="caution">
    <text evidence="1">The sequence shown here is derived from an EMBL/GenBank/DDBJ whole genome shotgun (WGS) entry which is preliminary data.</text>
</comment>
<dbReference type="AlphaFoldDB" id="A0A1X0DDH2"/>
<dbReference type="Proteomes" id="UP000192566">
    <property type="component" value="Unassembled WGS sequence"/>
</dbReference>